<dbReference type="STRING" id="1150864.MILUP08_43839"/>
<comment type="miscellaneous">
    <text evidence="1">Reaction is initiated by nucleophilic attack of cysteine at the double bond, yielding a covalent succinylcysteine-like intermediate.</text>
</comment>
<dbReference type="PANTHER" id="PTHR40267:SF1">
    <property type="entry name" value="BLR3294 PROTEIN"/>
    <property type="match status" value="1"/>
</dbReference>
<sequence>MSHYRVGLVVPSSNTTMETEIPALLRRRETVDPTTRFTTHASRVRLHQVTADELARMNRSSVRCAAELADARCDVLAYACLVAVMCEGVGAHERAERRLGRAAVRAGHDMPVVTSAGALVAGLRALGARRVALIAPYLPPLTATVVDYLAGYGVRVTEAVSLGEPDNVAVGRIPTARLVELADRLDVTDVDAVVVSACVQLPSLDAVPLVEARLERPVLTAATATVHQLLTVLGVDPYVPDAGGLLAGAAVQCGGAGTSGGLPRLRR</sequence>
<feature type="active site" description="Nucleophile" evidence="1">
    <location>
        <position position="80"/>
    </location>
</feature>
<dbReference type="Pfam" id="PF17645">
    <property type="entry name" value="Amdase"/>
    <property type="match status" value="1"/>
</dbReference>
<dbReference type="EC" id="5.2.1.1" evidence="1"/>
<comment type="subunit">
    <text evidence="1">Homodimer.</text>
</comment>
<evidence type="ECO:0000313" key="2">
    <source>
        <dbReference type="EMBL" id="CCH18925.1"/>
    </source>
</evidence>
<dbReference type="Proteomes" id="UP000003448">
    <property type="component" value="Unassembled WGS sequence"/>
</dbReference>
<dbReference type="eggNOG" id="COG3473">
    <property type="taxonomic scope" value="Bacteria"/>
</dbReference>
<dbReference type="InterPro" id="IPR028615">
    <property type="entry name" value="Maleate_isomerase"/>
</dbReference>
<reference evidence="3" key="1">
    <citation type="journal article" date="2012" name="J. Bacteriol.">
        <title>Genome Sequence of Micromonospora lupini Lupac 08, Isolated from Root Nodules of Lupinus angustifolius.</title>
        <authorList>
            <person name="Alonso-Vega P."/>
            <person name="Normand P."/>
            <person name="Bacigalupe R."/>
            <person name="Pujic P."/>
            <person name="Lajus A."/>
            <person name="Vallenet D."/>
            <person name="Carro L."/>
            <person name="Coll P."/>
            <person name="Trujillo M.E."/>
        </authorList>
    </citation>
    <scope>NUCLEOTIDE SEQUENCE [LARGE SCALE GENOMIC DNA]</scope>
    <source>
        <strain evidence="3">Lupac 08</strain>
    </source>
</reference>
<feature type="binding site" evidence="1">
    <location>
        <position position="167"/>
    </location>
    <ligand>
        <name>substrate</name>
    </ligand>
</feature>
<dbReference type="PIRSF" id="PIRSF015736">
    <property type="entry name" value="MI"/>
    <property type="match status" value="1"/>
</dbReference>
<keyword evidence="3" id="KW-1185">Reference proteome</keyword>
<feature type="binding site" evidence="1">
    <location>
        <position position="137"/>
    </location>
    <ligand>
        <name>substrate</name>
    </ligand>
</feature>
<feature type="binding site" evidence="1">
    <location>
        <position position="14"/>
    </location>
    <ligand>
        <name>substrate</name>
    </ligand>
</feature>
<dbReference type="HAMAP" id="MF_00943">
    <property type="entry name" value="Maleate_isomerase"/>
    <property type="match status" value="1"/>
</dbReference>
<dbReference type="AlphaFoldDB" id="I0L528"/>
<feature type="binding site" evidence="1">
    <location>
        <begin position="199"/>
        <end position="200"/>
    </location>
    <ligand>
        <name>substrate</name>
    </ligand>
</feature>
<comment type="catalytic activity">
    <reaction evidence="1">
        <text>maleate = fumarate</text>
        <dbReference type="Rhea" id="RHEA:13169"/>
        <dbReference type="ChEBI" id="CHEBI:29806"/>
        <dbReference type="ChEBI" id="CHEBI:30780"/>
        <dbReference type="EC" id="5.2.1.1"/>
    </reaction>
</comment>
<dbReference type="Gene3D" id="3.40.50.12500">
    <property type="match status" value="1"/>
</dbReference>
<evidence type="ECO:0000256" key="1">
    <source>
        <dbReference type="HAMAP-Rule" id="MF_00943"/>
    </source>
</evidence>
<dbReference type="GO" id="GO:0050076">
    <property type="term" value="F:maleate isomerase activity"/>
    <property type="evidence" value="ECO:0007669"/>
    <property type="project" value="UniProtKB-UniRule"/>
</dbReference>
<dbReference type="PANTHER" id="PTHR40267">
    <property type="entry name" value="BLR3294 PROTEIN"/>
    <property type="match status" value="1"/>
</dbReference>
<dbReference type="EMBL" id="CAIE01000029">
    <property type="protein sequence ID" value="CCH18925.1"/>
    <property type="molecule type" value="Genomic_DNA"/>
</dbReference>
<dbReference type="InterPro" id="IPR026286">
    <property type="entry name" value="MaiA/AMDase"/>
</dbReference>
<proteinExistence type="inferred from homology"/>
<dbReference type="InterPro" id="IPR053714">
    <property type="entry name" value="Iso_Racemase_Enz_sf"/>
</dbReference>
<feature type="binding site" evidence="1">
    <location>
        <begin position="80"/>
        <end position="82"/>
    </location>
    <ligand>
        <name>substrate</name>
    </ligand>
</feature>
<organism evidence="2 3">
    <name type="scientific">Micromonospora lupini str. Lupac 08</name>
    <dbReference type="NCBI Taxonomy" id="1150864"/>
    <lineage>
        <taxon>Bacteria</taxon>
        <taxon>Bacillati</taxon>
        <taxon>Actinomycetota</taxon>
        <taxon>Actinomycetes</taxon>
        <taxon>Micromonosporales</taxon>
        <taxon>Micromonosporaceae</taxon>
        <taxon>Micromonospora</taxon>
    </lineage>
</organism>
<keyword evidence="1 2" id="KW-0413">Isomerase</keyword>
<comment type="function">
    <text evidence="1">Catalyzes cis-trans isomerization of the C2-C3 double bond in maleate to yield fumarate.</text>
</comment>
<name>I0L528_9ACTN</name>
<comment type="similarity">
    <text evidence="1">Belongs to the maleate isomerase family.</text>
</comment>
<feature type="active site" description="Proton donor" evidence="1">
    <location>
        <position position="198"/>
    </location>
</feature>
<protein>
    <recommendedName>
        <fullName evidence="1">Maleate isomerase</fullName>
        <ecNumber evidence="1">5.2.1.1</ecNumber>
    </recommendedName>
    <alternativeName>
        <fullName evidence="1">Maleate cis-trans isomerase</fullName>
    </alternativeName>
</protein>
<accession>I0L528</accession>
<comment type="caution">
    <text evidence="2">The sequence shown here is derived from an EMBL/GenBank/DDBJ whole genome shotgun (WGS) entry which is preliminary data.</text>
</comment>
<feature type="modified residue" description="S-(2-succinyl)cysteine" evidence="1">
    <location>
        <position position="80"/>
    </location>
</feature>
<gene>
    <name evidence="1" type="primary">maiA</name>
    <name evidence="2" type="ORF">MILUP08_43839</name>
</gene>
<dbReference type="RefSeq" id="WP_007460664.1">
    <property type="nucleotide sequence ID" value="NZ_HF570108.1"/>
</dbReference>
<evidence type="ECO:0000313" key="3">
    <source>
        <dbReference type="Proteomes" id="UP000003448"/>
    </source>
</evidence>